<organism evidence="2 3">
    <name type="scientific">Halovulum marinum</name>
    <dbReference type="NCBI Taxonomy" id="2662447"/>
    <lineage>
        <taxon>Bacteria</taxon>
        <taxon>Pseudomonadati</taxon>
        <taxon>Pseudomonadota</taxon>
        <taxon>Alphaproteobacteria</taxon>
        <taxon>Rhodobacterales</taxon>
        <taxon>Paracoccaceae</taxon>
        <taxon>Halovulum</taxon>
    </lineage>
</organism>
<dbReference type="AlphaFoldDB" id="A0A6L5YZ95"/>
<dbReference type="EMBL" id="WIND01000003">
    <property type="protein sequence ID" value="MSU89182.1"/>
    <property type="molecule type" value="Genomic_DNA"/>
</dbReference>
<evidence type="ECO:0000313" key="2">
    <source>
        <dbReference type="EMBL" id="MSU89182.1"/>
    </source>
</evidence>
<protein>
    <submittedName>
        <fullName evidence="2">Uncharacterized protein</fullName>
    </submittedName>
</protein>
<evidence type="ECO:0000313" key="3">
    <source>
        <dbReference type="Proteomes" id="UP000474957"/>
    </source>
</evidence>
<dbReference type="Proteomes" id="UP000474957">
    <property type="component" value="Unassembled WGS sequence"/>
</dbReference>
<gene>
    <name evidence="2" type="ORF">GE300_06040</name>
</gene>
<feature type="region of interest" description="Disordered" evidence="1">
    <location>
        <begin position="1"/>
        <end position="34"/>
    </location>
</feature>
<evidence type="ECO:0000256" key="1">
    <source>
        <dbReference type="SAM" id="MobiDB-lite"/>
    </source>
</evidence>
<sequence>MNRAAAARLPLARADTGRRRGPGGGICPEQGRDPRNVGLARLHLVANARFLRDAGFRLPVAAVPHGIVSLTATHHGPIRSVPNNFATIRADGLRT</sequence>
<proteinExistence type="predicted"/>
<comment type="caution">
    <text evidence="2">The sequence shown here is derived from an EMBL/GenBank/DDBJ whole genome shotgun (WGS) entry which is preliminary data.</text>
</comment>
<name>A0A6L5YZ95_9RHOB</name>
<feature type="compositionally biased region" description="Low complexity" evidence="1">
    <location>
        <begin position="1"/>
        <end position="14"/>
    </location>
</feature>
<dbReference type="RefSeq" id="WP_154445670.1">
    <property type="nucleotide sequence ID" value="NZ_WIND01000003.1"/>
</dbReference>
<accession>A0A6L5YZ95</accession>
<keyword evidence="3" id="KW-1185">Reference proteome</keyword>
<reference evidence="2 3" key="1">
    <citation type="submission" date="2019-10" db="EMBL/GenBank/DDBJ databases">
        <title>Cognatihalovulum marinum gen. nov. sp. nov., a new member of the family Rhodobacteraceae isolated from deep seawater of the Northwest Indian Ocean.</title>
        <authorList>
            <person name="Ruan C."/>
            <person name="Wang J."/>
            <person name="Zheng X."/>
            <person name="Song L."/>
            <person name="Zhu Y."/>
            <person name="Huang Y."/>
            <person name="Lu Z."/>
            <person name="Du W."/>
            <person name="Huang L."/>
            <person name="Dai X."/>
        </authorList>
    </citation>
    <scope>NUCLEOTIDE SEQUENCE [LARGE SCALE GENOMIC DNA]</scope>
    <source>
        <strain evidence="2 3">2CG4</strain>
    </source>
</reference>